<evidence type="ECO:0000256" key="5">
    <source>
        <dbReference type="ARBA" id="ARBA00022856"/>
    </source>
</evidence>
<evidence type="ECO:0000256" key="7">
    <source>
        <dbReference type="SAM" id="SignalP"/>
    </source>
</evidence>
<dbReference type="PANTHER" id="PTHR30290">
    <property type="entry name" value="PERIPLASMIC BINDING COMPONENT OF ABC TRANSPORTER"/>
    <property type="match status" value="1"/>
</dbReference>
<dbReference type="SUPFAM" id="SSF53850">
    <property type="entry name" value="Periplasmic binding protein-like II"/>
    <property type="match status" value="1"/>
</dbReference>
<keyword evidence="5" id="KW-0571">Peptide transport</keyword>
<dbReference type="AlphaFoldDB" id="A0A841C530"/>
<feature type="signal peptide" evidence="7">
    <location>
        <begin position="1"/>
        <end position="30"/>
    </location>
</feature>
<dbReference type="PANTHER" id="PTHR30290:SF10">
    <property type="entry name" value="PERIPLASMIC OLIGOPEPTIDE-BINDING PROTEIN-RELATED"/>
    <property type="match status" value="1"/>
</dbReference>
<protein>
    <submittedName>
        <fullName evidence="9">Oligopeptide transport system substrate-binding protein</fullName>
    </submittedName>
</protein>
<keyword evidence="3" id="KW-0813">Transport</keyword>
<evidence type="ECO:0000313" key="10">
    <source>
        <dbReference type="Proteomes" id="UP000562464"/>
    </source>
</evidence>
<feature type="domain" description="Solute-binding protein family 5" evidence="8">
    <location>
        <begin position="79"/>
        <end position="465"/>
    </location>
</feature>
<evidence type="ECO:0000256" key="2">
    <source>
        <dbReference type="ARBA" id="ARBA00005695"/>
    </source>
</evidence>
<organism evidence="9 10">
    <name type="scientific">Lactovum miscens</name>
    <dbReference type="NCBI Taxonomy" id="190387"/>
    <lineage>
        <taxon>Bacteria</taxon>
        <taxon>Bacillati</taxon>
        <taxon>Bacillota</taxon>
        <taxon>Bacilli</taxon>
        <taxon>Lactobacillales</taxon>
        <taxon>Streptococcaceae</taxon>
        <taxon>Lactovum</taxon>
    </lineage>
</organism>
<dbReference type="Gene3D" id="3.40.190.10">
    <property type="entry name" value="Periplasmic binding protein-like II"/>
    <property type="match status" value="1"/>
</dbReference>
<dbReference type="Proteomes" id="UP000562464">
    <property type="component" value="Unassembled WGS sequence"/>
</dbReference>
<proteinExistence type="inferred from homology"/>
<comment type="caution">
    <text evidence="9">The sequence shown here is derived from an EMBL/GenBank/DDBJ whole genome shotgun (WGS) entry which is preliminary data.</text>
</comment>
<sequence>MKKWKKITLVAGTTSVAALAILGFSAHADAATKTPTIEIPADITTLDQSVVTDQYSNTVIGNTQEGLVRVDKSGKAALALAKSIKVSSDGLTYTIKLRDGLKWSNGDPLTAKDFVYSWQRGVDPKTASEYAYLMGCLKNANDINSGKITDLSQLGVKADSNTQLTITLEQPTPYFKFLLAQAIFLPENKSVVEKYGSEYGTSAAKMVYDGPFMFSSKKQWTGSEKSFSVVKNKKYYDAKNVKSPGVNFQVVSNGSTGASLFKSGKLDLTFLNTPTLVKANKSNKAFTTFVQARTDYLEYQQNGKDKNLTNQKFREALNLATDRQGIINAATPGSKPATSISPAGLAKAPNGEDFATFAKQGYKFDAKAAQSAFKQALSELGETKASVEIEYANDSAVATATATFLQNSWQKNLPGLTVTLKQVPFKQRLQDQQNGNFDVIIAGWGGDYAEPSTFLQMFLTGGSYNSGKFSSTEYDAAYKAASTVPDVLNNTKLYNDYKTAEAALFKGSYVNPIDYQATPALVSSNLKGLQFHSTGLNYDLKGVYLK</sequence>
<gene>
    <name evidence="9" type="ORF">HNQ37_000324</name>
</gene>
<evidence type="ECO:0000313" key="9">
    <source>
        <dbReference type="EMBL" id="MBB5887454.1"/>
    </source>
</evidence>
<dbReference type="CDD" id="cd08504">
    <property type="entry name" value="PBP2_OppA"/>
    <property type="match status" value="1"/>
</dbReference>
<evidence type="ECO:0000256" key="1">
    <source>
        <dbReference type="ARBA" id="ARBA00004193"/>
    </source>
</evidence>
<dbReference type="PROSITE" id="PS01040">
    <property type="entry name" value="SBP_BACTERIAL_5"/>
    <property type="match status" value="1"/>
</dbReference>
<dbReference type="InterPro" id="IPR030678">
    <property type="entry name" value="Peptide/Ni-bd"/>
</dbReference>
<reference evidence="9 10" key="1">
    <citation type="submission" date="2020-08" db="EMBL/GenBank/DDBJ databases">
        <title>Genomic Encyclopedia of Type Strains, Phase IV (KMG-IV): sequencing the most valuable type-strain genomes for metagenomic binning, comparative biology and taxonomic classification.</title>
        <authorList>
            <person name="Goeker M."/>
        </authorList>
    </citation>
    <scope>NUCLEOTIDE SEQUENCE [LARGE SCALE GENOMIC DNA]</scope>
    <source>
        <strain evidence="9 10">DSM 14925</strain>
    </source>
</reference>
<dbReference type="Pfam" id="PF00496">
    <property type="entry name" value="SBP_bac_5"/>
    <property type="match status" value="1"/>
</dbReference>
<dbReference type="GO" id="GO:0015031">
    <property type="term" value="P:protein transport"/>
    <property type="evidence" value="ECO:0007669"/>
    <property type="project" value="UniProtKB-KW"/>
</dbReference>
<dbReference type="RefSeq" id="WP_183538653.1">
    <property type="nucleotide sequence ID" value="NZ_JACHHV010000003.1"/>
</dbReference>
<keyword evidence="6" id="KW-0653">Protein transport</keyword>
<dbReference type="InterPro" id="IPR023765">
    <property type="entry name" value="SBP_5_CS"/>
</dbReference>
<comment type="subcellular location">
    <subcellularLocation>
        <location evidence="1">Cell membrane</location>
        <topology evidence="1">Lipid-anchor</topology>
    </subcellularLocation>
</comment>
<comment type="similarity">
    <text evidence="2">Belongs to the bacterial solute-binding protein 5 family.</text>
</comment>
<dbReference type="InterPro" id="IPR039424">
    <property type="entry name" value="SBP_5"/>
</dbReference>
<feature type="chain" id="PRO_5032921686" evidence="7">
    <location>
        <begin position="31"/>
        <end position="546"/>
    </location>
</feature>
<dbReference type="GO" id="GO:1904680">
    <property type="term" value="F:peptide transmembrane transporter activity"/>
    <property type="evidence" value="ECO:0007669"/>
    <property type="project" value="TreeGrafter"/>
</dbReference>
<dbReference type="EMBL" id="JACHHV010000003">
    <property type="protein sequence ID" value="MBB5887454.1"/>
    <property type="molecule type" value="Genomic_DNA"/>
</dbReference>
<dbReference type="GO" id="GO:0043190">
    <property type="term" value="C:ATP-binding cassette (ABC) transporter complex"/>
    <property type="evidence" value="ECO:0007669"/>
    <property type="project" value="InterPro"/>
</dbReference>
<dbReference type="GO" id="GO:0015833">
    <property type="term" value="P:peptide transport"/>
    <property type="evidence" value="ECO:0007669"/>
    <property type="project" value="UniProtKB-KW"/>
</dbReference>
<evidence type="ECO:0000256" key="6">
    <source>
        <dbReference type="ARBA" id="ARBA00022927"/>
    </source>
</evidence>
<evidence type="ECO:0000256" key="4">
    <source>
        <dbReference type="ARBA" id="ARBA00022729"/>
    </source>
</evidence>
<evidence type="ECO:0000256" key="3">
    <source>
        <dbReference type="ARBA" id="ARBA00022448"/>
    </source>
</evidence>
<dbReference type="Gene3D" id="3.90.76.10">
    <property type="entry name" value="Dipeptide-binding Protein, Domain 1"/>
    <property type="match status" value="1"/>
</dbReference>
<dbReference type="FunFam" id="3.90.76.10:FF:000001">
    <property type="entry name" value="Oligopeptide ABC transporter substrate-binding protein"/>
    <property type="match status" value="1"/>
</dbReference>
<dbReference type="InterPro" id="IPR000914">
    <property type="entry name" value="SBP_5_dom"/>
</dbReference>
<evidence type="ECO:0000259" key="8">
    <source>
        <dbReference type="Pfam" id="PF00496"/>
    </source>
</evidence>
<accession>A0A841C530</accession>
<dbReference type="GO" id="GO:0042597">
    <property type="term" value="C:periplasmic space"/>
    <property type="evidence" value="ECO:0007669"/>
    <property type="project" value="UniProtKB-ARBA"/>
</dbReference>
<dbReference type="PIRSF" id="PIRSF002741">
    <property type="entry name" value="MppA"/>
    <property type="match status" value="1"/>
</dbReference>
<dbReference type="Gene3D" id="3.10.105.10">
    <property type="entry name" value="Dipeptide-binding Protein, Domain 3"/>
    <property type="match status" value="1"/>
</dbReference>
<keyword evidence="10" id="KW-1185">Reference proteome</keyword>
<name>A0A841C530_9LACT</name>
<keyword evidence="4 7" id="KW-0732">Signal</keyword>